<accession>A0ABY8JFW0</accession>
<protein>
    <submittedName>
        <fullName evidence="1">Uncharacterized protein</fullName>
    </submittedName>
</protein>
<reference evidence="1 2" key="1">
    <citation type="submission" date="2023-04" db="EMBL/GenBank/DDBJ databases">
        <title>Australian commercial rhizobial inoculants.</title>
        <authorList>
            <person name="Kohlmeier M.G."/>
            <person name="O'Hara G.W."/>
            <person name="Colombi E."/>
            <person name="Ramsay J.P."/>
            <person name="Terpolilli J."/>
        </authorList>
    </citation>
    <scope>NUCLEOTIDE SEQUENCE [LARGE SCALE GENOMIC DNA]</scope>
    <source>
        <strain evidence="1 2">CB627</strain>
    </source>
</reference>
<dbReference type="EMBL" id="CP121646">
    <property type="protein sequence ID" value="WFU62682.1"/>
    <property type="molecule type" value="Genomic_DNA"/>
</dbReference>
<dbReference type="RefSeq" id="WP_310885340.1">
    <property type="nucleotide sequence ID" value="NZ_CP121646.1"/>
</dbReference>
<dbReference type="Proteomes" id="UP001221546">
    <property type="component" value="Chromosome"/>
</dbReference>
<organism evidence="1 2">
    <name type="scientific">Bradyrhizobium brasilense</name>
    <dbReference type="NCBI Taxonomy" id="1419277"/>
    <lineage>
        <taxon>Bacteria</taxon>
        <taxon>Pseudomonadati</taxon>
        <taxon>Pseudomonadota</taxon>
        <taxon>Alphaproteobacteria</taxon>
        <taxon>Hyphomicrobiales</taxon>
        <taxon>Nitrobacteraceae</taxon>
        <taxon>Bradyrhizobium</taxon>
    </lineage>
</organism>
<keyword evidence="2" id="KW-1185">Reference proteome</keyword>
<gene>
    <name evidence="1" type="ORF">QA636_35420</name>
</gene>
<name>A0ABY8JFW0_9BRAD</name>
<evidence type="ECO:0000313" key="2">
    <source>
        <dbReference type="Proteomes" id="UP001221546"/>
    </source>
</evidence>
<evidence type="ECO:0000313" key="1">
    <source>
        <dbReference type="EMBL" id="WFU62682.1"/>
    </source>
</evidence>
<sequence>MAFFYLSLPSKPTIDARSLCPVDGPQGVTVVLVDTSDDLPAASVREVDGILDDLITSLPPYHRLDIRVLDIQGNRSRSLFAKCNPGDGIGLSEWTDNPRLARMRWIDSFRKPAHEAVKSSLASAKANSSPIMAAIQDIALDQFSSDHSKSIKKTLVVISDMIEHTRDYSQYRNPDLSFARFRQSPAYLKYRTDLHQALVTINYVTRPAVMADTTRHATFWEAWVKDNSGVLVAIHRLQGT</sequence>
<proteinExistence type="predicted"/>